<reference evidence="1" key="1">
    <citation type="journal article" date="2020" name="Nature">
        <title>Giant virus diversity and host interactions through global metagenomics.</title>
        <authorList>
            <person name="Schulz F."/>
            <person name="Roux S."/>
            <person name="Paez-Espino D."/>
            <person name="Jungbluth S."/>
            <person name="Walsh D.A."/>
            <person name="Denef V.J."/>
            <person name="McMahon K.D."/>
            <person name="Konstantinidis K.T."/>
            <person name="Eloe-Fadrosh E.A."/>
            <person name="Kyrpides N.C."/>
            <person name="Woyke T."/>
        </authorList>
    </citation>
    <scope>NUCLEOTIDE SEQUENCE</scope>
    <source>
        <strain evidence="1">GVMAG-M-3300023184-68</strain>
    </source>
</reference>
<dbReference type="AlphaFoldDB" id="A0A6C0ID48"/>
<organism evidence="1">
    <name type="scientific">viral metagenome</name>
    <dbReference type="NCBI Taxonomy" id="1070528"/>
    <lineage>
        <taxon>unclassified sequences</taxon>
        <taxon>metagenomes</taxon>
        <taxon>organismal metagenomes</taxon>
    </lineage>
</organism>
<sequence>MVLNSSGDRRSPSVPIGLVLESQSPNLSMNQSSDSFSMFGGTSSSENIISIPGFDQLLQGVIGTTKTKKRSFTKKRR</sequence>
<name>A0A6C0ID48_9ZZZZ</name>
<protein>
    <submittedName>
        <fullName evidence="1">Uncharacterized protein</fullName>
    </submittedName>
</protein>
<accession>A0A6C0ID48</accession>
<evidence type="ECO:0000313" key="1">
    <source>
        <dbReference type="EMBL" id="QHT90355.1"/>
    </source>
</evidence>
<proteinExistence type="predicted"/>
<dbReference type="EMBL" id="MN740153">
    <property type="protein sequence ID" value="QHT90355.1"/>
    <property type="molecule type" value="Genomic_DNA"/>
</dbReference>